<reference evidence="1 2" key="1">
    <citation type="submission" date="2015-01" db="EMBL/GenBank/DDBJ databases">
        <title>Vibrio sp. C1 JCM 19231 whole genome shotgun sequence.</title>
        <authorList>
            <person name="Sawabe T."/>
            <person name="Meirelles P."/>
            <person name="Feng G."/>
            <person name="Sayaka M."/>
            <person name="Hattori M."/>
            <person name="Ohkuma M."/>
        </authorList>
    </citation>
    <scope>NUCLEOTIDE SEQUENCE [LARGE SCALE GENOMIC DNA]</scope>
    <source>
        <strain evidence="2">JCM 19231</strain>
    </source>
</reference>
<dbReference type="Gene3D" id="3.40.640.10">
    <property type="entry name" value="Type I PLP-dependent aspartate aminotransferase-like (Major domain)"/>
    <property type="match status" value="1"/>
</dbReference>
<organism evidence="1 2">
    <name type="scientific">Vibrio ishigakensis</name>
    <dbReference type="NCBI Taxonomy" id="1481914"/>
    <lineage>
        <taxon>Bacteria</taxon>
        <taxon>Pseudomonadati</taxon>
        <taxon>Pseudomonadota</taxon>
        <taxon>Gammaproteobacteria</taxon>
        <taxon>Vibrionales</taxon>
        <taxon>Vibrionaceae</taxon>
        <taxon>Vibrio</taxon>
    </lineage>
</organism>
<evidence type="ECO:0000313" key="2">
    <source>
        <dbReference type="Proteomes" id="UP000031671"/>
    </source>
</evidence>
<proteinExistence type="predicted"/>
<name>A0A0B8NQ21_9VIBR</name>
<dbReference type="InterPro" id="IPR015421">
    <property type="entry name" value="PyrdxlP-dep_Trfase_major"/>
</dbReference>
<dbReference type="Gene3D" id="3.90.1150.10">
    <property type="entry name" value="Aspartate Aminotransferase, domain 1"/>
    <property type="match status" value="1"/>
</dbReference>
<keyword evidence="1" id="KW-0808">Transferase</keyword>
<dbReference type="EMBL" id="BBRZ01000023">
    <property type="protein sequence ID" value="GAM56061.1"/>
    <property type="molecule type" value="Genomic_DNA"/>
</dbReference>
<comment type="caution">
    <text evidence="1">The sequence shown here is derived from an EMBL/GenBank/DDBJ whole genome shotgun (WGS) entry which is preliminary data.</text>
</comment>
<accession>A0A0B8NQ21</accession>
<gene>
    <name evidence="1" type="ORF">JCM19231_4007</name>
</gene>
<reference evidence="1 2" key="2">
    <citation type="submission" date="2015-01" db="EMBL/GenBank/DDBJ databases">
        <authorList>
            <consortium name="NBRP consortium"/>
            <person name="Sawabe T."/>
            <person name="Meirelles P."/>
            <person name="Feng G."/>
            <person name="Sayaka M."/>
            <person name="Hattori M."/>
            <person name="Ohkuma M."/>
        </authorList>
    </citation>
    <scope>NUCLEOTIDE SEQUENCE [LARGE SCALE GENOMIC DNA]</scope>
    <source>
        <strain evidence="2">JCM 19231</strain>
    </source>
</reference>
<keyword evidence="2" id="KW-1185">Reference proteome</keyword>
<evidence type="ECO:0000313" key="1">
    <source>
        <dbReference type="EMBL" id="GAM56061.1"/>
    </source>
</evidence>
<dbReference type="InterPro" id="IPR015422">
    <property type="entry name" value="PyrdxlP-dep_Trfase_small"/>
</dbReference>
<protein>
    <submittedName>
        <fullName evidence="1">Aminotransferase class I and II</fullName>
    </submittedName>
</protein>
<keyword evidence="1" id="KW-0032">Aminotransferase</keyword>
<dbReference type="AlphaFoldDB" id="A0A0B8NQ21"/>
<dbReference type="GO" id="GO:0008483">
    <property type="term" value="F:transaminase activity"/>
    <property type="evidence" value="ECO:0007669"/>
    <property type="project" value="UniProtKB-KW"/>
</dbReference>
<sequence length="87" mass="9897">MNKKHLVQGKIPTTDAIVLQSNDYLSLSQNIQIQRAHQRAISANDDNVVMSAIFQQDELVKPEFETELAQFMGMESCYWLNQDGPLT</sequence>
<dbReference type="Proteomes" id="UP000031671">
    <property type="component" value="Unassembled WGS sequence"/>
</dbReference>